<feature type="transmembrane region" description="Helical" evidence="1">
    <location>
        <begin position="112"/>
        <end position="135"/>
    </location>
</feature>
<evidence type="ECO:0008006" key="4">
    <source>
        <dbReference type="Google" id="ProtNLM"/>
    </source>
</evidence>
<keyword evidence="1" id="KW-0812">Transmembrane</keyword>
<proteinExistence type="predicted"/>
<dbReference type="GeneID" id="92033577"/>
<evidence type="ECO:0000256" key="1">
    <source>
        <dbReference type="SAM" id="Phobius"/>
    </source>
</evidence>
<protein>
    <recommendedName>
        <fullName evidence="4">Transmembrane protein</fullName>
    </recommendedName>
</protein>
<comment type="caution">
    <text evidence="2">The sequence shown here is derived from an EMBL/GenBank/DDBJ whole genome shotgun (WGS) entry which is preliminary data.</text>
</comment>
<dbReference type="Proteomes" id="UP001360953">
    <property type="component" value="Unassembled WGS sequence"/>
</dbReference>
<organism evidence="2 3">
    <name type="scientific">Phyllosticta citribraziliensis</name>
    <dbReference type="NCBI Taxonomy" id="989973"/>
    <lineage>
        <taxon>Eukaryota</taxon>
        <taxon>Fungi</taxon>
        <taxon>Dikarya</taxon>
        <taxon>Ascomycota</taxon>
        <taxon>Pezizomycotina</taxon>
        <taxon>Dothideomycetes</taxon>
        <taxon>Dothideomycetes incertae sedis</taxon>
        <taxon>Botryosphaeriales</taxon>
        <taxon>Phyllostictaceae</taxon>
        <taxon>Phyllosticta</taxon>
    </lineage>
</organism>
<keyword evidence="3" id="KW-1185">Reference proteome</keyword>
<keyword evidence="1" id="KW-0472">Membrane</keyword>
<evidence type="ECO:0000313" key="3">
    <source>
        <dbReference type="Proteomes" id="UP001360953"/>
    </source>
</evidence>
<dbReference type="RefSeq" id="XP_066653461.1">
    <property type="nucleotide sequence ID" value="XM_066800671.1"/>
</dbReference>
<evidence type="ECO:0000313" key="2">
    <source>
        <dbReference type="EMBL" id="KAK7534736.1"/>
    </source>
</evidence>
<reference evidence="2 3" key="1">
    <citation type="submission" date="2024-04" db="EMBL/GenBank/DDBJ databases">
        <title>Phyllosticta paracitricarpa is synonymous to the EU quarantine fungus P. citricarpa based on phylogenomic analyses.</title>
        <authorList>
            <consortium name="Lawrence Berkeley National Laboratory"/>
            <person name="Van ingen-buijs V.A."/>
            <person name="Van westerhoven A.C."/>
            <person name="Haridas S."/>
            <person name="Skiadas P."/>
            <person name="Martin F."/>
            <person name="Groenewald J.Z."/>
            <person name="Crous P.W."/>
            <person name="Seidl M.F."/>
        </authorList>
    </citation>
    <scope>NUCLEOTIDE SEQUENCE [LARGE SCALE GENOMIC DNA]</scope>
    <source>
        <strain evidence="2 3">CPC 17464</strain>
    </source>
</reference>
<accession>A0ABR1LJL7</accession>
<dbReference type="EMBL" id="JBBPEH010000008">
    <property type="protein sequence ID" value="KAK7534736.1"/>
    <property type="molecule type" value="Genomic_DNA"/>
</dbReference>
<sequence length="142" mass="15387">MSNQRGAGFQPTQEFRKPSIPQKRRITEFSLTGSFSFTACVFWRPGARAVLHTSDSTSRLTCSTAPHRRRLALFSTRVCGVCFGCYGTVVVLDSCGNRIESSDVALPFAPFASSHLVVVAAAVAVASRLAFYSLIHGKLLLS</sequence>
<gene>
    <name evidence="2" type="ORF">J3D65DRAFT_628842</name>
</gene>
<keyword evidence="1" id="KW-1133">Transmembrane helix</keyword>
<feature type="transmembrane region" description="Helical" evidence="1">
    <location>
        <begin position="71"/>
        <end position="92"/>
    </location>
</feature>
<name>A0ABR1LJL7_9PEZI</name>